<proteinExistence type="predicted"/>
<sequence length="366" mass="42737">MLDDSLDVQDLDTGEANNRTWDKVRSHSLLRHFYDVSLDAIQNAVRDSNGFLFEFGVEVQWRMCKYRLDVAVNFVINLGDLKKRGVALYKEYYEKNLDPVGHILKARKLALITAKDTHEKKSDDNKQDESKKKTTKKKKQIDKEEEKKKQRRTMIEWSKLPSFTWPVFTKYWEVALSCLKQVNVERKPDKESVQLEHNTGSATDTMLLFREESVSRENARKQNEKLAGGYLGRGQSKQNQHIAHVQFGQETFQWGIPEDKLGPKIEGLLLTGTQIVYNTTYRGSLRYRCYEVPIVKQGIQYILQALKNVNLVDNEGLRIIENAHCCAMLLLEKLVRKYHSKYSNCIHQRYPRALLWKEIGHFDRIP</sequence>
<name>X6LKS4_RETFI</name>
<accession>X6LKS4</accession>
<protein>
    <submittedName>
        <fullName evidence="2">Uncharacterized protein</fullName>
    </submittedName>
</protein>
<dbReference type="Proteomes" id="UP000023152">
    <property type="component" value="Unassembled WGS sequence"/>
</dbReference>
<organism evidence="2 3">
    <name type="scientific">Reticulomyxa filosa</name>
    <dbReference type="NCBI Taxonomy" id="46433"/>
    <lineage>
        <taxon>Eukaryota</taxon>
        <taxon>Sar</taxon>
        <taxon>Rhizaria</taxon>
        <taxon>Retaria</taxon>
        <taxon>Foraminifera</taxon>
        <taxon>Monothalamids</taxon>
        <taxon>Reticulomyxidae</taxon>
        <taxon>Reticulomyxa</taxon>
    </lineage>
</organism>
<keyword evidence="3" id="KW-1185">Reference proteome</keyword>
<gene>
    <name evidence="2" type="ORF">RFI_35704</name>
</gene>
<feature type="region of interest" description="Disordered" evidence="1">
    <location>
        <begin position="116"/>
        <end position="150"/>
    </location>
</feature>
<reference evidence="2 3" key="1">
    <citation type="journal article" date="2013" name="Curr. Biol.">
        <title>The Genome of the Foraminiferan Reticulomyxa filosa.</title>
        <authorList>
            <person name="Glockner G."/>
            <person name="Hulsmann N."/>
            <person name="Schleicher M."/>
            <person name="Noegel A.A."/>
            <person name="Eichinger L."/>
            <person name="Gallinger C."/>
            <person name="Pawlowski J."/>
            <person name="Sierra R."/>
            <person name="Euteneuer U."/>
            <person name="Pillet L."/>
            <person name="Moustafa A."/>
            <person name="Platzer M."/>
            <person name="Groth M."/>
            <person name="Szafranski K."/>
            <person name="Schliwa M."/>
        </authorList>
    </citation>
    <scope>NUCLEOTIDE SEQUENCE [LARGE SCALE GENOMIC DNA]</scope>
</reference>
<evidence type="ECO:0000256" key="1">
    <source>
        <dbReference type="SAM" id="MobiDB-lite"/>
    </source>
</evidence>
<dbReference type="EMBL" id="ASPP01037534">
    <property type="protein sequence ID" value="ETO01737.1"/>
    <property type="molecule type" value="Genomic_DNA"/>
</dbReference>
<feature type="compositionally biased region" description="Basic and acidic residues" evidence="1">
    <location>
        <begin position="116"/>
        <end position="132"/>
    </location>
</feature>
<comment type="caution">
    <text evidence="2">The sequence shown here is derived from an EMBL/GenBank/DDBJ whole genome shotgun (WGS) entry which is preliminary data.</text>
</comment>
<evidence type="ECO:0000313" key="2">
    <source>
        <dbReference type="EMBL" id="ETO01737.1"/>
    </source>
</evidence>
<evidence type="ECO:0000313" key="3">
    <source>
        <dbReference type="Proteomes" id="UP000023152"/>
    </source>
</evidence>
<dbReference type="AlphaFoldDB" id="X6LKS4"/>